<dbReference type="AlphaFoldDB" id="A0A8E0RT08"/>
<dbReference type="InterPro" id="IPR019479">
    <property type="entry name" value="Peroxiredoxin_C"/>
</dbReference>
<evidence type="ECO:0000256" key="2">
    <source>
        <dbReference type="ARBA" id="ARBA00013017"/>
    </source>
</evidence>
<dbReference type="SUPFAM" id="SSF52833">
    <property type="entry name" value="Thioredoxin-like"/>
    <property type="match status" value="1"/>
</dbReference>
<evidence type="ECO:0000256" key="1">
    <source>
        <dbReference type="ARBA" id="ARBA00009796"/>
    </source>
</evidence>
<comment type="caution">
    <text evidence="15">The sequence shown here is derived from an EMBL/GenBank/DDBJ whole genome shotgun (WGS) entry which is preliminary data.</text>
</comment>
<keyword evidence="6" id="KW-0560">Oxidoreductase</keyword>
<evidence type="ECO:0000256" key="12">
    <source>
        <dbReference type="ARBA" id="ARBA00079296"/>
    </source>
</evidence>
<evidence type="ECO:0000256" key="8">
    <source>
        <dbReference type="ARBA" id="ARBA00023284"/>
    </source>
</evidence>
<name>A0A8E0RT08_9TREM</name>
<dbReference type="PROSITE" id="PS51352">
    <property type="entry name" value="THIOREDOXIN_2"/>
    <property type="match status" value="1"/>
</dbReference>
<evidence type="ECO:0000256" key="11">
    <source>
        <dbReference type="ARBA" id="ARBA00078288"/>
    </source>
</evidence>
<dbReference type="InterPro" id="IPR000866">
    <property type="entry name" value="AhpC/TSA"/>
</dbReference>
<dbReference type="GO" id="GO:0008379">
    <property type="term" value="F:thioredoxin peroxidase activity"/>
    <property type="evidence" value="ECO:0007669"/>
    <property type="project" value="TreeGrafter"/>
</dbReference>
<dbReference type="EC" id="1.11.1.24" evidence="2"/>
<evidence type="ECO:0000256" key="5">
    <source>
        <dbReference type="ARBA" id="ARBA00022862"/>
    </source>
</evidence>
<dbReference type="GO" id="GO:0006979">
    <property type="term" value="P:response to oxidative stress"/>
    <property type="evidence" value="ECO:0007669"/>
    <property type="project" value="TreeGrafter"/>
</dbReference>
<evidence type="ECO:0000256" key="10">
    <source>
        <dbReference type="ARBA" id="ARBA00049091"/>
    </source>
</evidence>
<dbReference type="PANTHER" id="PTHR10681:SF171">
    <property type="entry name" value="PEROXIREDOXIN 4"/>
    <property type="match status" value="1"/>
</dbReference>
<dbReference type="Pfam" id="PF10417">
    <property type="entry name" value="1-cysPrx_C"/>
    <property type="match status" value="1"/>
</dbReference>
<evidence type="ECO:0000256" key="13">
    <source>
        <dbReference type="SAM" id="SignalP"/>
    </source>
</evidence>
<feature type="domain" description="Thioredoxin" evidence="14">
    <location>
        <begin position="48"/>
        <end position="206"/>
    </location>
</feature>
<evidence type="ECO:0000313" key="15">
    <source>
        <dbReference type="EMBL" id="KAA0186962.1"/>
    </source>
</evidence>
<comment type="similarity">
    <text evidence="1">Belongs to the peroxiredoxin family. AhpC/Prx1 subfamily.</text>
</comment>
<dbReference type="InterPro" id="IPR050217">
    <property type="entry name" value="Peroxiredoxin"/>
</dbReference>
<accession>A0A8E0RT08</accession>
<dbReference type="Pfam" id="PF00578">
    <property type="entry name" value="AhpC-TSA"/>
    <property type="match status" value="1"/>
</dbReference>
<dbReference type="InterPro" id="IPR036249">
    <property type="entry name" value="Thioredoxin-like_sf"/>
</dbReference>
<reference evidence="15" key="1">
    <citation type="submission" date="2019-05" db="EMBL/GenBank/DDBJ databases">
        <title>Annotation for the trematode Fasciolopsis buski.</title>
        <authorList>
            <person name="Choi Y.-J."/>
        </authorList>
    </citation>
    <scope>NUCLEOTIDE SEQUENCE</scope>
    <source>
        <strain evidence="15">HT</strain>
        <tissue evidence="15">Whole worm</tissue>
    </source>
</reference>
<dbReference type="GO" id="GO:0033554">
    <property type="term" value="P:cellular response to stress"/>
    <property type="evidence" value="ECO:0007669"/>
    <property type="project" value="TreeGrafter"/>
</dbReference>
<feature type="signal peptide" evidence="13">
    <location>
        <begin position="1"/>
        <end position="20"/>
    </location>
</feature>
<keyword evidence="8" id="KW-0676">Redox-active center</keyword>
<keyword evidence="13" id="KW-0732">Signal</keyword>
<keyword evidence="7" id="KW-1015">Disulfide bond</keyword>
<dbReference type="GO" id="GO:0005829">
    <property type="term" value="C:cytosol"/>
    <property type="evidence" value="ECO:0007669"/>
    <property type="project" value="TreeGrafter"/>
</dbReference>
<dbReference type="OrthoDB" id="185659at2759"/>
<keyword evidence="5" id="KW-0049">Antioxidant</keyword>
<dbReference type="FunFam" id="3.40.30.10:FF:000003">
    <property type="entry name" value="Peroxiredoxin 1"/>
    <property type="match status" value="1"/>
</dbReference>
<keyword evidence="4" id="KW-0575">Peroxidase</keyword>
<evidence type="ECO:0000313" key="16">
    <source>
        <dbReference type="Proteomes" id="UP000728185"/>
    </source>
</evidence>
<keyword evidence="16" id="KW-1185">Reference proteome</keyword>
<evidence type="ECO:0000256" key="4">
    <source>
        <dbReference type="ARBA" id="ARBA00022559"/>
    </source>
</evidence>
<proteinExistence type="inferred from homology"/>
<dbReference type="Proteomes" id="UP000728185">
    <property type="component" value="Unassembled WGS sequence"/>
</dbReference>
<gene>
    <name evidence="15" type="ORF">FBUS_05165</name>
</gene>
<evidence type="ECO:0000256" key="7">
    <source>
        <dbReference type="ARBA" id="ARBA00023157"/>
    </source>
</evidence>
<organism evidence="15 16">
    <name type="scientific">Fasciolopsis buskii</name>
    <dbReference type="NCBI Taxonomy" id="27845"/>
    <lineage>
        <taxon>Eukaryota</taxon>
        <taxon>Metazoa</taxon>
        <taxon>Spiralia</taxon>
        <taxon>Lophotrochozoa</taxon>
        <taxon>Platyhelminthes</taxon>
        <taxon>Trematoda</taxon>
        <taxon>Digenea</taxon>
        <taxon>Plagiorchiida</taxon>
        <taxon>Echinostomata</taxon>
        <taxon>Echinostomatoidea</taxon>
        <taxon>Fasciolidae</taxon>
        <taxon>Fasciolopsis</taxon>
    </lineage>
</organism>
<dbReference type="EMBL" id="LUCM01009454">
    <property type="protein sequence ID" value="KAA0186962.1"/>
    <property type="molecule type" value="Genomic_DNA"/>
</dbReference>
<dbReference type="Gene3D" id="3.40.30.10">
    <property type="entry name" value="Glutaredoxin"/>
    <property type="match status" value="1"/>
</dbReference>
<evidence type="ECO:0000256" key="3">
    <source>
        <dbReference type="ARBA" id="ARBA00018824"/>
    </source>
</evidence>
<dbReference type="PANTHER" id="PTHR10681">
    <property type="entry name" value="THIOREDOXIN PEROXIDASE"/>
    <property type="match status" value="1"/>
</dbReference>
<feature type="chain" id="PRO_5034666892" description="Thioredoxin peroxidase" evidence="13">
    <location>
        <begin position="21"/>
        <end position="240"/>
    </location>
</feature>
<evidence type="ECO:0000256" key="6">
    <source>
        <dbReference type="ARBA" id="ARBA00023002"/>
    </source>
</evidence>
<evidence type="ECO:0000256" key="9">
    <source>
        <dbReference type="ARBA" id="ARBA00032077"/>
    </source>
</evidence>
<dbReference type="CDD" id="cd03015">
    <property type="entry name" value="PRX_Typ2cys"/>
    <property type="match status" value="1"/>
</dbReference>
<sequence>MSASSLLFVLLSSLLSVAMCEREKCSPSSHPHPHPHMHPHGFPHRAMLQPNTPAPSFTGQAVVGAEFKTISLSDYKGKWLILAFYPLDFTFVCPTEIIAFSDSIEQFTKRNCEVIFCSTDSVYSHLQWTKMDRKVGGVGELKFPLLADKNMSISRSYGVLDEEEGNDYRGTFIIDPRGILRQITVNDRPVGRSVEETLRLLDAFIFFEEHGEVCPANWKPKSKTIVPTPEGSKAYFSSAN</sequence>
<dbReference type="InterPro" id="IPR013766">
    <property type="entry name" value="Thioredoxin_domain"/>
</dbReference>
<protein>
    <recommendedName>
        <fullName evidence="3">Thioredoxin peroxidase</fullName>
        <ecNumber evidence="2">1.11.1.24</ecNumber>
    </recommendedName>
    <alternativeName>
        <fullName evidence="9">Peroxiredoxin</fullName>
    </alternativeName>
    <alternativeName>
        <fullName evidence="11">Thioredoxin-dependent peroxide reductase</fullName>
    </alternativeName>
    <alternativeName>
        <fullName evidence="12">Thioredoxin-dependent peroxiredoxin</fullName>
    </alternativeName>
</protein>
<dbReference type="GO" id="GO:0042744">
    <property type="term" value="P:hydrogen peroxide catabolic process"/>
    <property type="evidence" value="ECO:0007669"/>
    <property type="project" value="TreeGrafter"/>
</dbReference>
<comment type="catalytic activity">
    <reaction evidence="10">
        <text>a hydroperoxide + [thioredoxin]-dithiol = an alcohol + [thioredoxin]-disulfide + H2O</text>
        <dbReference type="Rhea" id="RHEA:62620"/>
        <dbReference type="Rhea" id="RHEA-COMP:10698"/>
        <dbReference type="Rhea" id="RHEA-COMP:10700"/>
        <dbReference type="ChEBI" id="CHEBI:15377"/>
        <dbReference type="ChEBI" id="CHEBI:29950"/>
        <dbReference type="ChEBI" id="CHEBI:30879"/>
        <dbReference type="ChEBI" id="CHEBI:35924"/>
        <dbReference type="ChEBI" id="CHEBI:50058"/>
        <dbReference type="EC" id="1.11.1.24"/>
    </reaction>
</comment>
<dbReference type="GO" id="GO:0045454">
    <property type="term" value="P:cell redox homeostasis"/>
    <property type="evidence" value="ECO:0007669"/>
    <property type="project" value="TreeGrafter"/>
</dbReference>
<evidence type="ECO:0000259" key="14">
    <source>
        <dbReference type="PROSITE" id="PS51352"/>
    </source>
</evidence>